<reference evidence="2 3" key="1">
    <citation type="journal article" date="2013" name="Genome Announc.">
        <title>Complete genome sequence of Simiduia agarivorans SA1(T), a marine bacterium able to degrade a variety of polysaccharides.</title>
        <authorList>
            <person name="Lin S.Y."/>
            <person name="Shieh W.Y."/>
            <person name="Chen J.S."/>
            <person name="Tang S.L."/>
        </authorList>
    </citation>
    <scope>NUCLEOTIDE SEQUENCE [LARGE SCALE GENOMIC DNA]</scope>
    <source>
        <strain evidence="3">DSM 21679 / JCM 13881 / BCRC 17597 / SA1</strain>
    </source>
</reference>
<keyword evidence="3" id="KW-1185">Reference proteome</keyword>
<evidence type="ECO:0000313" key="3">
    <source>
        <dbReference type="Proteomes" id="UP000000466"/>
    </source>
</evidence>
<evidence type="ECO:0000313" key="2">
    <source>
        <dbReference type="EMBL" id="AFU99761.1"/>
    </source>
</evidence>
<proteinExistence type="predicted"/>
<name>K4KL76_SIMAS</name>
<dbReference type="Proteomes" id="UP000000466">
    <property type="component" value="Chromosome"/>
</dbReference>
<organism evidence="2 3">
    <name type="scientific">Simiduia agarivorans (strain DSM 21679 / JCM 13881 / BCRC 17597 / SA1)</name>
    <dbReference type="NCBI Taxonomy" id="1117647"/>
    <lineage>
        <taxon>Bacteria</taxon>
        <taxon>Pseudomonadati</taxon>
        <taxon>Pseudomonadota</taxon>
        <taxon>Gammaproteobacteria</taxon>
        <taxon>Cellvibrionales</taxon>
        <taxon>Cellvibrionaceae</taxon>
        <taxon>Simiduia</taxon>
    </lineage>
</organism>
<dbReference type="EMBL" id="CP003746">
    <property type="protein sequence ID" value="AFU99761.1"/>
    <property type="molecule type" value="Genomic_DNA"/>
</dbReference>
<dbReference type="KEGG" id="saga:M5M_13075"/>
<keyword evidence="1" id="KW-0472">Membrane</keyword>
<keyword evidence="1" id="KW-0812">Transmembrane</keyword>
<accession>K4KL76</accession>
<evidence type="ECO:0000256" key="1">
    <source>
        <dbReference type="SAM" id="Phobius"/>
    </source>
</evidence>
<gene>
    <name evidence="2" type="ordered locus">M5M_13075</name>
</gene>
<keyword evidence="1" id="KW-1133">Transmembrane helix</keyword>
<dbReference type="AlphaFoldDB" id="K4KL76"/>
<dbReference type="HOGENOM" id="CLU_2208288_0_0_6"/>
<sequence length="107" mass="12088">MDVASLILVLLWPLLLIGFFKSRKKIFLAQSYLSIAVGIAVSLIYAITVFRSYLECMNEDPYQQCAALPQALIEWYGEWSLIINVVVLGVFVVAHNKIQVAKNDKQI</sequence>
<protein>
    <submittedName>
        <fullName evidence="2">Uncharacterized protein</fullName>
    </submittedName>
</protein>
<feature type="transmembrane region" description="Helical" evidence="1">
    <location>
        <begin position="32"/>
        <end position="54"/>
    </location>
</feature>
<feature type="transmembrane region" description="Helical" evidence="1">
    <location>
        <begin position="75"/>
        <end position="94"/>
    </location>
</feature>